<dbReference type="OrthoDB" id="580767at2"/>
<dbReference type="Proteomes" id="UP000001351">
    <property type="component" value="Chromosome"/>
</dbReference>
<dbReference type="SUPFAM" id="SSF52540">
    <property type="entry name" value="P-loop containing nucleoside triphosphate hydrolases"/>
    <property type="match status" value="1"/>
</dbReference>
<dbReference type="GO" id="GO:0005524">
    <property type="term" value="F:ATP binding"/>
    <property type="evidence" value="ECO:0007669"/>
    <property type="project" value="UniProtKB-KW"/>
</dbReference>
<keyword evidence="2" id="KW-0067">ATP-binding</keyword>
<dbReference type="Gene3D" id="3.40.50.300">
    <property type="entry name" value="P-loop containing nucleotide triphosphate hydrolases"/>
    <property type="match status" value="1"/>
</dbReference>
<dbReference type="GO" id="GO:0051782">
    <property type="term" value="P:negative regulation of cell division"/>
    <property type="evidence" value="ECO:0007669"/>
    <property type="project" value="TreeGrafter"/>
</dbReference>
<dbReference type="GO" id="GO:0009898">
    <property type="term" value="C:cytoplasmic side of plasma membrane"/>
    <property type="evidence" value="ECO:0007669"/>
    <property type="project" value="TreeGrafter"/>
</dbReference>
<dbReference type="RefSeq" id="WP_013378191.1">
    <property type="nucleotide sequence ID" value="NC_014623.1"/>
</dbReference>
<keyword evidence="1" id="KW-0547">Nucleotide-binding</keyword>
<dbReference type="InterPro" id="IPR050625">
    <property type="entry name" value="ParA/MinD_ATPase"/>
</dbReference>
<dbReference type="InterPro" id="IPR027417">
    <property type="entry name" value="P-loop_NTPase"/>
</dbReference>
<sequence length="457" mass="49172">MAKSIVRFDDSLPILTEVVASELGHETLAAGTILRDTMGRLAFFSATALPEETVTHLSIRLQEALGAYARTDRIVASASDYGTAPVLTDPLTLRITIGPHSVRLLDRRLVGADWLRAPAPPAPPPPRFVFSSLKGGVGRSTALTVAAAHLAGRGGRVLAIDLDMEAPGLGSVLLNSDTLPEYGIIDALVENGLTPLDESFYADLIGPSALGGQRGRIDVIPAFGRRSMKHPADVLAKIARAYAEESQPDGSVATILDQVRAIVNHFATPARYDAILVDARAGLHETTASSVLGLGAEVLLFGLDEPQTFQGYAALLAHLARFVPANGPPPEWLERLTMVQGKAPLDPEERAGFEQRCSTLFAEIGLGPRPSRATREAPFPAGPFHDVPWDEDVPDEEVLPEEWGPRNPLAVLDDARFQRFNPHLRRDLLSEAVYQTAYGALLNRIENAVFAKPPSNP</sequence>
<dbReference type="eggNOG" id="COG0455">
    <property type="taxonomic scope" value="Bacteria"/>
</dbReference>
<keyword evidence="4" id="KW-1185">Reference proteome</keyword>
<dbReference type="PANTHER" id="PTHR43384">
    <property type="entry name" value="SEPTUM SITE-DETERMINING PROTEIN MIND HOMOLOG, CHLOROPLASTIC-RELATED"/>
    <property type="match status" value="1"/>
</dbReference>
<dbReference type="KEGG" id="sur:STAUR_8106"/>
<dbReference type="STRING" id="378806.STAUR_8106"/>
<evidence type="ECO:0000256" key="1">
    <source>
        <dbReference type="ARBA" id="ARBA00022741"/>
    </source>
</evidence>
<dbReference type="AlphaFoldDB" id="E3FT51"/>
<organism evidence="3 4">
    <name type="scientific">Stigmatella aurantiaca (strain DW4/3-1)</name>
    <dbReference type="NCBI Taxonomy" id="378806"/>
    <lineage>
        <taxon>Bacteria</taxon>
        <taxon>Pseudomonadati</taxon>
        <taxon>Myxococcota</taxon>
        <taxon>Myxococcia</taxon>
        <taxon>Myxococcales</taxon>
        <taxon>Cystobacterineae</taxon>
        <taxon>Archangiaceae</taxon>
        <taxon>Stigmatella</taxon>
    </lineage>
</organism>
<reference evidence="3 4" key="1">
    <citation type="journal article" date="2011" name="Mol. Biol. Evol.">
        <title>Comparative genomic analysis of fruiting body formation in Myxococcales.</title>
        <authorList>
            <person name="Huntley S."/>
            <person name="Hamann N."/>
            <person name="Wegener-Feldbrugge S."/>
            <person name="Treuner-Lange A."/>
            <person name="Kube M."/>
            <person name="Reinhardt R."/>
            <person name="Klages S."/>
            <person name="Muller R."/>
            <person name="Ronning C.M."/>
            <person name="Nierman W.C."/>
            <person name="Sogaard-Andersen L."/>
        </authorList>
    </citation>
    <scope>NUCLEOTIDE SEQUENCE [LARGE SCALE GENOMIC DNA]</scope>
    <source>
        <strain evidence="3 4">DW4/3-1</strain>
    </source>
</reference>
<dbReference type="PANTHER" id="PTHR43384:SF6">
    <property type="entry name" value="SEPTUM SITE-DETERMINING PROTEIN MIND HOMOLOG, CHLOROPLASTIC"/>
    <property type="match status" value="1"/>
</dbReference>
<proteinExistence type="predicted"/>
<evidence type="ECO:0000313" key="4">
    <source>
        <dbReference type="Proteomes" id="UP000001351"/>
    </source>
</evidence>
<dbReference type="GO" id="GO:0016887">
    <property type="term" value="F:ATP hydrolysis activity"/>
    <property type="evidence" value="ECO:0007669"/>
    <property type="project" value="TreeGrafter"/>
</dbReference>
<protein>
    <submittedName>
        <fullName evidence="3">Conserved uncharacterized protein</fullName>
    </submittedName>
</protein>
<dbReference type="EMBL" id="CP002271">
    <property type="protein sequence ID" value="ADO75861.1"/>
    <property type="molecule type" value="Genomic_DNA"/>
</dbReference>
<evidence type="ECO:0000313" key="3">
    <source>
        <dbReference type="EMBL" id="ADO75861.1"/>
    </source>
</evidence>
<name>E3FT51_STIAD</name>
<evidence type="ECO:0000256" key="2">
    <source>
        <dbReference type="ARBA" id="ARBA00022840"/>
    </source>
</evidence>
<dbReference type="GO" id="GO:0005829">
    <property type="term" value="C:cytosol"/>
    <property type="evidence" value="ECO:0007669"/>
    <property type="project" value="TreeGrafter"/>
</dbReference>
<accession>E3FT51</accession>
<gene>
    <name evidence="3" type="ordered locus">STAUR_8106</name>
</gene>
<dbReference type="HOGENOM" id="CLU_049431_0_0_7"/>
<dbReference type="NCBIfam" id="NF047398">
    <property type="entry name" value="AAA_KGGVGR"/>
    <property type="match status" value="1"/>
</dbReference>